<keyword evidence="2" id="KW-1185">Reference proteome</keyword>
<evidence type="ECO:0000313" key="1">
    <source>
        <dbReference type="EMBL" id="RMZ99017.1"/>
    </source>
</evidence>
<proteinExistence type="predicted"/>
<sequence>MQNLTIEVFCSSQKLVEDIEHNFGLNSSHVPDSNPNYVLKKPYDSCFKSNYFASSRLRQARWLDLRVFPAHAATTMAHYFCSKRHHVLKNR</sequence>
<comment type="caution">
    <text evidence="1">The sequence shown here is derived from an EMBL/GenBank/DDBJ whole genome shotgun (WGS) entry which is preliminary data.</text>
</comment>
<organism evidence="1 2">
    <name type="scientific">Brachionus plicatilis</name>
    <name type="common">Marine rotifer</name>
    <name type="synonym">Brachionus muelleri</name>
    <dbReference type="NCBI Taxonomy" id="10195"/>
    <lineage>
        <taxon>Eukaryota</taxon>
        <taxon>Metazoa</taxon>
        <taxon>Spiralia</taxon>
        <taxon>Gnathifera</taxon>
        <taxon>Rotifera</taxon>
        <taxon>Eurotatoria</taxon>
        <taxon>Monogononta</taxon>
        <taxon>Pseudotrocha</taxon>
        <taxon>Ploima</taxon>
        <taxon>Brachionidae</taxon>
        <taxon>Brachionus</taxon>
    </lineage>
</organism>
<dbReference type="AlphaFoldDB" id="A0A3M7PK18"/>
<gene>
    <name evidence="1" type="ORF">BpHYR1_046951</name>
</gene>
<reference evidence="1 2" key="1">
    <citation type="journal article" date="2018" name="Sci. Rep.">
        <title>Genomic signatures of local adaptation to the degree of environmental predictability in rotifers.</title>
        <authorList>
            <person name="Franch-Gras L."/>
            <person name="Hahn C."/>
            <person name="Garcia-Roger E.M."/>
            <person name="Carmona M.J."/>
            <person name="Serra M."/>
            <person name="Gomez A."/>
        </authorList>
    </citation>
    <scope>NUCLEOTIDE SEQUENCE [LARGE SCALE GENOMIC DNA]</scope>
    <source>
        <strain evidence="1">HYR1</strain>
    </source>
</reference>
<dbReference type="Proteomes" id="UP000276133">
    <property type="component" value="Unassembled WGS sequence"/>
</dbReference>
<accession>A0A3M7PK18</accession>
<evidence type="ECO:0000313" key="2">
    <source>
        <dbReference type="Proteomes" id="UP000276133"/>
    </source>
</evidence>
<protein>
    <submittedName>
        <fullName evidence="1">Uncharacterized protein</fullName>
    </submittedName>
</protein>
<name>A0A3M7PK18_BRAPC</name>
<dbReference type="EMBL" id="REGN01010441">
    <property type="protein sequence ID" value="RMZ99017.1"/>
    <property type="molecule type" value="Genomic_DNA"/>
</dbReference>